<evidence type="ECO:0000256" key="1">
    <source>
        <dbReference type="SAM" id="SignalP"/>
    </source>
</evidence>
<gene>
    <name evidence="2" type="ORF">NCTC10717_02415</name>
</gene>
<organism evidence="2 3">
    <name type="scientific">Suttonella indologenes</name>
    <dbReference type="NCBI Taxonomy" id="13276"/>
    <lineage>
        <taxon>Bacteria</taxon>
        <taxon>Pseudomonadati</taxon>
        <taxon>Pseudomonadota</taxon>
        <taxon>Gammaproteobacteria</taxon>
        <taxon>Cardiobacteriales</taxon>
        <taxon>Cardiobacteriaceae</taxon>
        <taxon>Suttonella</taxon>
    </lineage>
</organism>
<evidence type="ECO:0000313" key="3">
    <source>
        <dbReference type="Proteomes" id="UP000254575"/>
    </source>
</evidence>
<dbReference type="RefSeq" id="WP_115219450.1">
    <property type="nucleotide sequence ID" value="NZ_UHIA01000004.1"/>
</dbReference>
<feature type="signal peptide" evidence="1">
    <location>
        <begin position="1"/>
        <end position="20"/>
    </location>
</feature>
<dbReference type="Pfam" id="PF10670">
    <property type="entry name" value="DUF4198"/>
    <property type="match status" value="1"/>
</dbReference>
<protein>
    <submittedName>
        <fullName evidence="2">Nickel uptake substrate-specific transmembrane region</fullName>
    </submittedName>
</protein>
<keyword evidence="2" id="KW-0472">Membrane</keyword>
<accession>A0A380N1J6</accession>
<feature type="chain" id="PRO_5016912934" evidence="1">
    <location>
        <begin position="21"/>
        <end position="238"/>
    </location>
</feature>
<dbReference type="OrthoDB" id="5368503at2"/>
<keyword evidence="1" id="KW-0732">Signal</keyword>
<keyword evidence="3" id="KW-1185">Reference proteome</keyword>
<proteinExistence type="predicted"/>
<dbReference type="EMBL" id="UHIA01000004">
    <property type="protein sequence ID" value="SUO98659.1"/>
    <property type="molecule type" value="Genomic_DNA"/>
</dbReference>
<sequence>MYAKKLALSFALCGALSSLAGAHGLWIAQVNGDMTFSYGHSGTNTDAYTPDKIVQAFGFKADGSKVDVATKKYDNYVTANTEGVAIVAGVMDNGYWAQDKNGKWVNQRGDQVDGAESSAKSAKYTVAYLNERAKVQPVGLKLEIVPAVNPTTLKEGDELKVQVLYQGKPLEGAEVSNNYFNEHAKTVKTDKDGNATVTVAEHAFNIVAVGHKAKSDDRFEGRSYHATLTFEAKHDHHH</sequence>
<dbReference type="Proteomes" id="UP000254575">
    <property type="component" value="Unassembled WGS sequence"/>
</dbReference>
<dbReference type="InterPro" id="IPR019613">
    <property type="entry name" value="DUF4198"/>
</dbReference>
<dbReference type="AlphaFoldDB" id="A0A380N1J6"/>
<keyword evidence="2" id="KW-0812">Transmembrane</keyword>
<reference evidence="2 3" key="1">
    <citation type="submission" date="2018-06" db="EMBL/GenBank/DDBJ databases">
        <authorList>
            <consortium name="Pathogen Informatics"/>
            <person name="Doyle S."/>
        </authorList>
    </citation>
    <scope>NUCLEOTIDE SEQUENCE [LARGE SCALE GENOMIC DNA]</scope>
    <source>
        <strain evidence="2 3">NCTC10717</strain>
    </source>
</reference>
<evidence type="ECO:0000313" key="2">
    <source>
        <dbReference type="EMBL" id="SUO98659.1"/>
    </source>
</evidence>
<name>A0A380N1J6_9GAMM</name>